<proteinExistence type="predicted"/>
<name>A0A0K1PTQ4_9BACT</name>
<dbReference type="KEGG" id="llu:AKJ09_03178"/>
<dbReference type="AlphaFoldDB" id="A0A0K1PTQ4"/>
<dbReference type="EMBL" id="CP012333">
    <property type="protein sequence ID" value="AKU96514.1"/>
    <property type="molecule type" value="Genomic_DNA"/>
</dbReference>
<evidence type="ECO:0000313" key="2">
    <source>
        <dbReference type="EMBL" id="AKU96514.1"/>
    </source>
</evidence>
<dbReference type="STRING" id="1391654.AKJ09_03178"/>
<evidence type="ECO:0000256" key="1">
    <source>
        <dbReference type="SAM" id="MobiDB-lite"/>
    </source>
</evidence>
<feature type="region of interest" description="Disordered" evidence="1">
    <location>
        <begin position="1"/>
        <end position="42"/>
    </location>
</feature>
<organism evidence="2 3">
    <name type="scientific">Labilithrix luteola</name>
    <dbReference type="NCBI Taxonomy" id="1391654"/>
    <lineage>
        <taxon>Bacteria</taxon>
        <taxon>Pseudomonadati</taxon>
        <taxon>Myxococcota</taxon>
        <taxon>Polyangia</taxon>
        <taxon>Polyangiales</taxon>
        <taxon>Labilitrichaceae</taxon>
        <taxon>Labilithrix</taxon>
    </lineage>
</organism>
<sequence>MFTAVSRPEQMAREALAGRPSGAYAQSDDAEPTRDEADGLPG</sequence>
<evidence type="ECO:0000313" key="3">
    <source>
        <dbReference type="Proteomes" id="UP000064967"/>
    </source>
</evidence>
<keyword evidence="3" id="KW-1185">Reference proteome</keyword>
<accession>A0A0K1PTQ4</accession>
<reference evidence="2 3" key="1">
    <citation type="submission" date="2015-08" db="EMBL/GenBank/DDBJ databases">
        <authorList>
            <person name="Babu N.S."/>
            <person name="Beckwith C.J."/>
            <person name="Beseler K.G."/>
            <person name="Brison A."/>
            <person name="Carone J.V."/>
            <person name="Caskin T.P."/>
            <person name="Diamond M."/>
            <person name="Durham M.E."/>
            <person name="Foxe J.M."/>
            <person name="Go M."/>
            <person name="Henderson B.A."/>
            <person name="Jones I.B."/>
            <person name="McGettigan J.A."/>
            <person name="Micheletti S.J."/>
            <person name="Nasrallah M.E."/>
            <person name="Ortiz D."/>
            <person name="Piller C.R."/>
            <person name="Privatt S.R."/>
            <person name="Schneider S.L."/>
            <person name="Sharp S."/>
            <person name="Smith T.C."/>
            <person name="Stanton J.D."/>
            <person name="Ullery H.E."/>
            <person name="Wilson R.J."/>
            <person name="Serrano M.G."/>
            <person name="Buck G."/>
            <person name="Lee V."/>
            <person name="Wang Y."/>
            <person name="Carvalho R."/>
            <person name="Voegtly L."/>
            <person name="Shi R."/>
            <person name="Duckworth R."/>
            <person name="Johnson A."/>
            <person name="Loviza R."/>
            <person name="Walstead R."/>
            <person name="Shah Z."/>
            <person name="Kiflezghi M."/>
            <person name="Wade K."/>
            <person name="Ball S.L."/>
            <person name="Bradley K.W."/>
            <person name="Asai D.J."/>
            <person name="Bowman C.A."/>
            <person name="Russell D.A."/>
            <person name="Pope W.H."/>
            <person name="Jacobs-Sera D."/>
            <person name="Hendrix R.W."/>
            <person name="Hatfull G.F."/>
        </authorList>
    </citation>
    <scope>NUCLEOTIDE SEQUENCE [LARGE SCALE GENOMIC DNA]</scope>
    <source>
        <strain evidence="2 3">DSM 27648</strain>
    </source>
</reference>
<dbReference type="Proteomes" id="UP000064967">
    <property type="component" value="Chromosome"/>
</dbReference>
<gene>
    <name evidence="2" type="ORF">AKJ09_03178</name>
</gene>
<feature type="compositionally biased region" description="Basic and acidic residues" evidence="1">
    <location>
        <begin position="31"/>
        <end position="42"/>
    </location>
</feature>
<protein>
    <submittedName>
        <fullName evidence="2">Uncharacterized protein</fullName>
    </submittedName>
</protein>